<reference evidence="7" key="9">
    <citation type="submission" date="2023-10" db="EMBL/GenBank/DDBJ databases">
        <title>Pathogen: clinical or host-associated sample.</title>
        <authorList>
            <person name="Hergert J."/>
            <person name="Casey R."/>
            <person name="Wagner J."/>
            <person name="Young E.L."/>
            <person name="Oakeson K.F."/>
        </authorList>
    </citation>
    <scope>NUCLEOTIDE SEQUENCE</scope>
    <source>
        <strain evidence="7">2021CK-01020</strain>
    </source>
</reference>
<dbReference type="EMBL" id="CVVU01000155">
    <property type="protein sequence ID" value="CRO74753.1"/>
    <property type="molecule type" value="Genomic_DNA"/>
</dbReference>
<dbReference type="OMA" id="QRSDINP"/>
<evidence type="ECO:0000313" key="2">
    <source>
        <dbReference type="EMBL" id="CRO74753.1"/>
    </source>
</evidence>
<evidence type="ECO:0000313" key="4">
    <source>
        <dbReference type="EMBL" id="OTI55982.1"/>
    </source>
</evidence>
<organism evidence="4 9">
    <name type="scientific">Pseudomonas aeruginosa</name>
    <dbReference type="NCBI Taxonomy" id="287"/>
    <lineage>
        <taxon>Bacteria</taxon>
        <taxon>Pseudomonadati</taxon>
        <taxon>Pseudomonadota</taxon>
        <taxon>Gammaproteobacteria</taxon>
        <taxon>Pseudomonadales</taxon>
        <taxon>Pseudomonadaceae</taxon>
        <taxon>Pseudomonas</taxon>
    </lineage>
</organism>
<sequence>MSACYCRNCGARATRLVENGICEACKRRSDINPKNVLIAAALIVYIGVNVAAYIKDHPPRELTAEQREKIAEGQRLATRAAMMAGYVD</sequence>
<dbReference type="EMBL" id="QORE01000845">
    <property type="protein sequence ID" value="RCI72717.1"/>
    <property type="molecule type" value="Genomic_DNA"/>
</dbReference>
<proteinExistence type="predicted"/>
<dbReference type="Proteomes" id="UP000253594">
    <property type="component" value="Unassembled WGS sequence"/>
</dbReference>
<evidence type="ECO:0000313" key="6">
    <source>
        <dbReference type="EMBL" id="RPM05847.1"/>
    </source>
</evidence>
<dbReference type="AlphaFoldDB" id="A0A071KVX8"/>
<dbReference type="EMBL" id="NFFZ01000024">
    <property type="protein sequence ID" value="OTI55982.1"/>
    <property type="molecule type" value="Genomic_DNA"/>
</dbReference>
<reference evidence="7" key="8">
    <citation type="submission" date="2023-06" db="EMBL/GenBank/DDBJ databases">
        <authorList>
            <consortium name="Clinical and Environmental Microbiology Branch: Whole genome sequencing antimicrobial resistance pathogens in the healthcare setting"/>
        </authorList>
    </citation>
    <scope>NUCLEOTIDE SEQUENCE</scope>
    <source>
        <strain evidence="7">2021CK-01020</strain>
    </source>
</reference>
<dbReference type="KEGG" id="paeb:NCGM1900_4525"/>
<keyword evidence="1" id="KW-0812">Transmembrane</keyword>
<reference evidence="6 11" key="4">
    <citation type="submission" date="2017-08" db="EMBL/GenBank/DDBJ databases">
        <authorList>
            <person name="Feschi L."/>
            <person name="Jeukens J."/>
            <person name="Emond-Rheault J.-G."/>
            <person name="Kukavica-Ibrulj I."/>
            <person name="Boyle B."/>
            <person name="Levesque R.C."/>
        </authorList>
    </citation>
    <scope>NUCLEOTIDE SEQUENCE [LARGE SCALE GENOMIC DNA]</scope>
    <source>
        <strain evidence="6 11">PA-W36</strain>
    </source>
</reference>
<dbReference type="RefSeq" id="WP_003088334.1">
    <property type="nucleotide sequence ID" value="NZ_AP014622.1"/>
</dbReference>
<evidence type="ECO:0000313" key="11">
    <source>
        <dbReference type="Proteomes" id="UP000284767"/>
    </source>
</evidence>
<dbReference type="Proteomes" id="UP000194857">
    <property type="component" value="Unassembled WGS sequence"/>
</dbReference>
<reference evidence="8" key="1">
    <citation type="submission" date="2015-06" db="EMBL/GenBank/DDBJ databases">
        <authorList>
            <person name="Radhakrishnan Rajesh"/>
            <person name="Underwood Anthony"/>
            <person name="Al-Shahib Ali"/>
        </authorList>
    </citation>
    <scope>NUCLEOTIDE SEQUENCE [LARGE SCALE GENOMIC DNA]</scope>
    <source>
        <strain evidence="8">P19_London_7_VIM_2_05_10</strain>
    </source>
</reference>
<dbReference type="Proteomes" id="UP000045039">
    <property type="component" value="Unassembled WGS sequence"/>
</dbReference>
<keyword evidence="1" id="KW-0472">Membrane</keyword>
<keyword evidence="1" id="KW-1133">Transmembrane helix</keyword>
<evidence type="ECO:0000313" key="9">
    <source>
        <dbReference type="Proteomes" id="UP000194857"/>
    </source>
</evidence>
<dbReference type="Proteomes" id="UP001297540">
    <property type="component" value="Chromosome"/>
</dbReference>
<evidence type="ECO:0000256" key="1">
    <source>
        <dbReference type="SAM" id="Phobius"/>
    </source>
</evidence>
<evidence type="ECO:0000313" key="7">
    <source>
        <dbReference type="EMBL" id="WOS74962.1"/>
    </source>
</evidence>
<evidence type="ECO:0000313" key="10">
    <source>
        <dbReference type="Proteomes" id="UP000253594"/>
    </source>
</evidence>
<dbReference type="Proteomes" id="UP000284767">
    <property type="component" value="Unassembled WGS sequence"/>
</dbReference>
<dbReference type="Proteomes" id="UP000644192">
    <property type="component" value="Unassembled WGS sequence"/>
</dbReference>
<evidence type="ECO:0000313" key="3">
    <source>
        <dbReference type="EMBL" id="MZZ17021.1"/>
    </source>
</evidence>
<name>A0A071KVX8_PSEAI</name>
<reference evidence="3" key="7">
    <citation type="submission" date="2020-01" db="EMBL/GenBank/DDBJ databases">
        <title>Bacteria Cultured from War Wounds Associated with the Conflict in Eastern Ukraine.</title>
        <authorList>
            <person name="Snesrud E."/>
            <person name="Galac M.R."/>
            <person name="Mc Gann P."/>
            <person name="Valentine K."/>
            <person name="Viacheslav K."/>
        </authorList>
    </citation>
    <scope>NUCLEOTIDE SEQUENCE</scope>
    <source>
        <strain evidence="3">VNMU148</strain>
    </source>
</reference>
<reference evidence="2" key="2">
    <citation type="submission" date="2015-06" db="EMBL/GenBank/DDBJ databases">
        <authorList>
            <person name="Radhakrishnan R."/>
            <person name="Underwood A."/>
            <person name="Al-Shahib A."/>
        </authorList>
    </citation>
    <scope>NUCLEOTIDE SEQUENCE</scope>
    <source>
        <strain evidence="2">P19_London_7_VIM_2_05_10</strain>
    </source>
</reference>
<gene>
    <name evidence="4" type="ORF">CAZ10_31010</name>
    <name evidence="5" type="ORF">DT376_22215</name>
    <name evidence="3" type="ORF">GUL26_32645</name>
    <name evidence="6" type="ORF">IPC1295_28600</name>
    <name evidence="7" type="ORF">L4V69_20860</name>
    <name evidence="2" type="ORF">PAERUG_P19_London_7_VIM_2_05_10_02416</name>
</gene>
<reference evidence="6 11" key="6">
    <citation type="submission" date="2019-01" db="EMBL/GenBank/DDBJ databases">
        <title>The Pseudomonas aeruginosa pan-genome provides new insights on its population structure, horizontal gene transfer and pathogenicity.</title>
        <authorList>
            <person name="Freschi L."/>
            <person name="Vincent A.T."/>
            <person name="Jeukens J."/>
            <person name="Emond-Rheault J.-G."/>
            <person name="Kukavica-Ibrulj I."/>
            <person name="Dupont M.-J."/>
            <person name="Charette S.J."/>
            <person name="Boyle B."/>
            <person name="Levesque R.C."/>
        </authorList>
    </citation>
    <scope>NUCLEOTIDE SEQUENCE [LARGE SCALE GENOMIC DNA]</scope>
    <source>
        <strain evidence="6 11">PA-W36</strain>
    </source>
</reference>
<reference evidence="5 10" key="5">
    <citation type="submission" date="2018-07" db="EMBL/GenBank/DDBJ databases">
        <title>Mechanisms of high-level aminoglycoside resistance among Gram-negative pathogens in Brazil.</title>
        <authorList>
            <person name="Ballaben A.S."/>
            <person name="Darini A.L.C."/>
            <person name="Doi Y."/>
        </authorList>
    </citation>
    <scope>NUCLEOTIDE SEQUENCE [LARGE SCALE GENOMIC DNA]</scope>
    <source>
        <strain evidence="5 10">B2-305</strain>
    </source>
</reference>
<evidence type="ECO:0000313" key="5">
    <source>
        <dbReference type="EMBL" id="RCI72717.1"/>
    </source>
</evidence>
<reference evidence="4 9" key="3">
    <citation type="submission" date="2017-05" db="EMBL/GenBank/DDBJ databases">
        <authorList>
            <person name="Song R."/>
            <person name="Chenine A.L."/>
            <person name="Ruprecht R.M."/>
        </authorList>
    </citation>
    <scope>NUCLEOTIDE SEQUENCE [LARGE SCALE GENOMIC DNA]</scope>
    <source>
        <strain evidence="4 9">S567_C10_BS</strain>
    </source>
</reference>
<dbReference type="EMBL" id="CP136986">
    <property type="protein sequence ID" value="WOS74962.1"/>
    <property type="molecule type" value="Genomic_DNA"/>
</dbReference>
<evidence type="ECO:0000313" key="8">
    <source>
        <dbReference type="Proteomes" id="UP000045039"/>
    </source>
</evidence>
<dbReference type="EMBL" id="NSNE01000023">
    <property type="protein sequence ID" value="RPM05847.1"/>
    <property type="molecule type" value="Genomic_DNA"/>
</dbReference>
<dbReference type="EMBL" id="WXZT01000039">
    <property type="protein sequence ID" value="MZZ17021.1"/>
    <property type="molecule type" value="Genomic_DNA"/>
</dbReference>
<protein>
    <submittedName>
        <fullName evidence="4">Uncharacterized protein</fullName>
    </submittedName>
</protein>
<accession>A0A071KVX8</accession>
<feature type="transmembrane region" description="Helical" evidence="1">
    <location>
        <begin position="36"/>
        <end position="54"/>
    </location>
</feature>